<dbReference type="OrthoDB" id="631303at2"/>
<dbReference type="Proteomes" id="UP000192266">
    <property type="component" value="Unassembled WGS sequence"/>
</dbReference>
<evidence type="ECO:0008006" key="3">
    <source>
        <dbReference type="Google" id="ProtNLM"/>
    </source>
</evidence>
<reference evidence="1 2" key="1">
    <citation type="submission" date="2017-04" db="EMBL/GenBank/DDBJ databases">
        <authorList>
            <person name="Afonso C.L."/>
            <person name="Miller P.J."/>
            <person name="Scott M.A."/>
            <person name="Spackman E."/>
            <person name="Goraichik I."/>
            <person name="Dimitrov K.M."/>
            <person name="Suarez D.L."/>
            <person name="Swayne D.E."/>
        </authorList>
    </citation>
    <scope>NUCLEOTIDE SEQUENCE [LARGE SCALE GENOMIC DNA]</scope>
    <source>
        <strain evidence="1 2">DSM 11622</strain>
    </source>
</reference>
<evidence type="ECO:0000313" key="2">
    <source>
        <dbReference type="Proteomes" id="UP000192266"/>
    </source>
</evidence>
<dbReference type="STRING" id="645990.SAMN00120144_4073"/>
<evidence type="ECO:0000313" key="1">
    <source>
        <dbReference type="EMBL" id="SMC00631.1"/>
    </source>
</evidence>
<protein>
    <recommendedName>
        <fullName evidence="3">DNA-directed DNA polymerase family A palm domain-containing protein</fullName>
    </recommendedName>
</protein>
<gene>
    <name evidence="1" type="ORF">SAMN00120144_4073</name>
</gene>
<keyword evidence="2" id="KW-1185">Reference proteome</keyword>
<name>A0A1W1W5G4_9BACT</name>
<proteinExistence type="predicted"/>
<dbReference type="EMBL" id="FWWW01000112">
    <property type="protein sequence ID" value="SMC00631.1"/>
    <property type="molecule type" value="Genomic_DNA"/>
</dbReference>
<dbReference type="RefSeq" id="WP_084448032.1">
    <property type="nucleotide sequence ID" value="NZ_FWWW01000112.1"/>
</dbReference>
<dbReference type="AlphaFoldDB" id="A0A1W1W5G4"/>
<sequence>MVQSADNEDAVLFAHLTSTGTLYAYLRKVFGQELGAEYDSKDKAKAAIFEVLFAGNGYHSPMKTEFTKLFPTIAQVFQVFKRGNKTILPRLLQLLEAYIILQVVTRRIAKEKHNSVPLFTVHDSIVTTEQYAGYVRDVMQEELTRLVGIPPTLKEEVWSEENANILLAELEKKATAVPPATPAGCVSPGSQQ</sequence>
<organism evidence="1 2">
    <name type="scientific">Hymenobacter roseosalivarius DSM 11622</name>
    <dbReference type="NCBI Taxonomy" id="645990"/>
    <lineage>
        <taxon>Bacteria</taxon>
        <taxon>Pseudomonadati</taxon>
        <taxon>Bacteroidota</taxon>
        <taxon>Cytophagia</taxon>
        <taxon>Cytophagales</taxon>
        <taxon>Hymenobacteraceae</taxon>
        <taxon>Hymenobacter</taxon>
    </lineage>
</organism>
<accession>A0A1W1W5G4</accession>